<dbReference type="CDD" id="cd00200">
    <property type="entry name" value="WD40"/>
    <property type="match status" value="1"/>
</dbReference>
<name>A0A0D0C2H0_9AGAM</name>
<evidence type="ECO:0000256" key="1">
    <source>
        <dbReference type="ARBA" id="ARBA00022574"/>
    </source>
</evidence>
<dbReference type="PROSITE" id="PS50082">
    <property type="entry name" value="WD_REPEATS_2"/>
    <property type="match status" value="2"/>
</dbReference>
<dbReference type="PANTHER" id="PTHR22847">
    <property type="entry name" value="WD40 REPEAT PROTEIN"/>
    <property type="match status" value="1"/>
</dbReference>
<gene>
    <name evidence="5" type="ORF">CY34DRAFT_7762</name>
</gene>
<protein>
    <recommendedName>
        <fullName evidence="4">Heterokaryon incompatibility domain-containing protein</fullName>
    </recommendedName>
</protein>
<dbReference type="GO" id="GO:1990234">
    <property type="term" value="C:transferase complex"/>
    <property type="evidence" value="ECO:0007669"/>
    <property type="project" value="UniProtKB-ARBA"/>
</dbReference>
<dbReference type="OrthoDB" id="2682234at2759"/>
<accession>A0A0D0C2H0</accession>
<dbReference type="EMBL" id="KN835134">
    <property type="protein sequence ID" value="KIK49098.1"/>
    <property type="molecule type" value="Genomic_DNA"/>
</dbReference>
<evidence type="ECO:0000313" key="5">
    <source>
        <dbReference type="EMBL" id="KIK49098.1"/>
    </source>
</evidence>
<dbReference type="InParanoid" id="A0A0D0C2H0"/>
<feature type="domain" description="Heterokaryon incompatibility" evidence="4">
    <location>
        <begin position="753"/>
        <end position="841"/>
    </location>
</feature>
<dbReference type="Pfam" id="PF00400">
    <property type="entry name" value="WD40"/>
    <property type="match status" value="4"/>
</dbReference>
<dbReference type="PANTHER" id="PTHR22847:SF637">
    <property type="entry name" value="WD REPEAT DOMAIN 5B"/>
    <property type="match status" value="1"/>
</dbReference>
<dbReference type="InterPro" id="IPR019775">
    <property type="entry name" value="WD40_repeat_CS"/>
</dbReference>
<organism evidence="5 6">
    <name type="scientific">Suillus luteus UH-Slu-Lm8-n1</name>
    <dbReference type="NCBI Taxonomy" id="930992"/>
    <lineage>
        <taxon>Eukaryota</taxon>
        <taxon>Fungi</taxon>
        <taxon>Dikarya</taxon>
        <taxon>Basidiomycota</taxon>
        <taxon>Agaricomycotina</taxon>
        <taxon>Agaricomycetes</taxon>
        <taxon>Agaricomycetidae</taxon>
        <taxon>Boletales</taxon>
        <taxon>Suillineae</taxon>
        <taxon>Suillaceae</taxon>
        <taxon>Suillus</taxon>
    </lineage>
</organism>
<dbReference type="Pfam" id="PF06985">
    <property type="entry name" value="HET"/>
    <property type="match status" value="1"/>
</dbReference>
<dbReference type="PROSITE" id="PS00678">
    <property type="entry name" value="WD_REPEATS_1"/>
    <property type="match status" value="1"/>
</dbReference>
<reference evidence="6" key="2">
    <citation type="submission" date="2015-01" db="EMBL/GenBank/DDBJ databases">
        <title>Evolutionary Origins and Diversification of the Mycorrhizal Mutualists.</title>
        <authorList>
            <consortium name="DOE Joint Genome Institute"/>
            <consortium name="Mycorrhizal Genomics Consortium"/>
            <person name="Kohler A."/>
            <person name="Kuo A."/>
            <person name="Nagy L.G."/>
            <person name="Floudas D."/>
            <person name="Copeland A."/>
            <person name="Barry K.W."/>
            <person name="Cichocki N."/>
            <person name="Veneault-Fourrey C."/>
            <person name="LaButti K."/>
            <person name="Lindquist E.A."/>
            <person name="Lipzen A."/>
            <person name="Lundell T."/>
            <person name="Morin E."/>
            <person name="Murat C."/>
            <person name="Riley R."/>
            <person name="Ohm R."/>
            <person name="Sun H."/>
            <person name="Tunlid A."/>
            <person name="Henrissat B."/>
            <person name="Grigoriev I.V."/>
            <person name="Hibbett D.S."/>
            <person name="Martin F."/>
        </authorList>
    </citation>
    <scope>NUCLEOTIDE SEQUENCE [LARGE SCALE GENOMIC DNA]</scope>
    <source>
        <strain evidence="6">UH-Slu-Lm8-n1</strain>
    </source>
</reference>
<keyword evidence="1 3" id="KW-0853">WD repeat</keyword>
<dbReference type="InterPro" id="IPR001680">
    <property type="entry name" value="WD40_rpt"/>
</dbReference>
<keyword evidence="6" id="KW-1185">Reference proteome</keyword>
<evidence type="ECO:0000313" key="6">
    <source>
        <dbReference type="Proteomes" id="UP000054485"/>
    </source>
</evidence>
<reference evidence="5 6" key="1">
    <citation type="submission" date="2014-04" db="EMBL/GenBank/DDBJ databases">
        <authorList>
            <consortium name="DOE Joint Genome Institute"/>
            <person name="Kuo A."/>
            <person name="Ruytinx J."/>
            <person name="Rineau F."/>
            <person name="Colpaert J."/>
            <person name="Kohler A."/>
            <person name="Nagy L.G."/>
            <person name="Floudas D."/>
            <person name="Copeland A."/>
            <person name="Barry K.W."/>
            <person name="Cichocki N."/>
            <person name="Veneault-Fourrey C."/>
            <person name="LaButti K."/>
            <person name="Lindquist E.A."/>
            <person name="Lipzen A."/>
            <person name="Lundell T."/>
            <person name="Morin E."/>
            <person name="Murat C."/>
            <person name="Sun H."/>
            <person name="Tunlid A."/>
            <person name="Henrissat B."/>
            <person name="Grigoriev I.V."/>
            <person name="Hibbett D.S."/>
            <person name="Martin F."/>
            <person name="Nordberg H.P."/>
            <person name="Cantor M.N."/>
            <person name="Hua S.X."/>
        </authorList>
    </citation>
    <scope>NUCLEOTIDE SEQUENCE [LARGE SCALE GENOMIC DNA]</scope>
    <source>
        <strain evidence="5 6">UH-Slu-Lm8-n1</strain>
    </source>
</reference>
<dbReference type="InterPro" id="IPR015943">
    <property type="entry name" value="WD40/YVTN_repeat-like_dom_sf"/>
</dbReference>
<dbReference type="InterPro" id="IPR010730">
    <property type="entry name" value="HET"/>
</dbReference>
<dbReference type="Gene3D" id="1.25.40.10">
    <property type="entry name" value="Tetratricopeptide repeat domain"/>
    <property type="match status" value="2"/>
</dbReference>
<dbReference type="PROSITE" id="PS50294">
    <property type="entry name" value="WD_REPEATS_REGION"/>
    <property type="match status" value="2"/>
</dbReference>
<dbReference type="InterPro" id="IPR036322">
    <property type="entry name" value="WD40_repeat_dom_sf"/>
</dbReference>
<evidence type="ECO:0000256" key="2">
    <source>
        <dbReference type="ARBA" id="ARBA00022737"/>
    </source>
</evidence>
<evidence type="ECO:0000256" key="3">
    <source>
        <dbReference type="PROSITE-ProRule" id="PRU00221"/>
    </source>
</evidence>
<dbReference type="STRING" id="930992.A0A0D0C2H0"/>
<dbReference type="HOGENOM" id="CLU_006785_0_0_1"/>
<dbReference type="SMART" id="SM00320">
    <property type="entry name" value="WD40"/>
    <property type="match status" value="5"/>
</dbReference>
<dbReference type="AlphaFoldDB" id="A0A0D0C2H0"/>
<dbReference type="SUPFAM" id="SSF48452">
    <property type="entry name" value="TPR-like"/>
    <property type="match status" value="2"/>
</dbReference>
<dbReference type="Gene3D" id="2.130.10.10">
    <property type="entry name" value="YVTN repeat-like/Quinoprotein amine dehydrogenase"/>
    <property type="match status" value="3"/>
</dbReference>
<proteinExistence type="predicted"/>
<feature type="repeat" description="WD" evidence="3">
    <location>
        <begin position="1"/>
        <end position="35"/>
    </location>
</feature>
<sequence>MPAFAFFRDGRRVIVAARDGTLQLWDLQNGALLGGPSTPEGYESFGVTSIAISPDDRRIASGGYQTVVIRDVKSNQMVFKRAVEHTGWVYSVCFSPDGNRLAGGSGDAKIIVWDVETGTVLATLDEANDLSRSVSALAFSPDGLKLASGSAGIRVWRIDNSELLLEINSQIQSVAWSPDSQQLVSVSSDKKTLRCWNSLNGDQIDHCTSHTPFIDSIVISSDRSFITTTSDYKIVQLWTPTTEEHKPTSGVESVAISPDGELPVSGDDRGKVWLQSIKDMLELGKEERTTEGEEAQRQQLLFRSDTQIFAMHETVRNAFIGGDLHTVEDLLTQEINADDNNHNSYANRSVVRARNSEWDNALQDAVKSVAIRPSLSGYISQGIALCGKQRLWDAMEAFDLAFVFSNRDPIIIDLLLLIKAISFFNANHHDEAMRRLQDLAQHSDALPCSIIDSYLRVELAKIAFEDERFSEAADRLNDSIPSITDLFSSKTLGDPGLNIFTMLFGWEFDTLWQTANKIRCDAFLRAERVIEAVEFYQYMMSTIGELEGDSHLEWSTAFKKNCTAYCVSKGDETVAARNYKTAVELYSAGIRLDSSCESLLVRRSKANLERNLHDEALHDADKIIELNPSSYLGYEVKHATLHDAQRYDEAIEAFNVMLSKLDDAPDPQIRKLRQQYVSPSEVNNITRQVIQAQLENAPLRLIDTFTGHLCSRETQLNTFMKSTEYKEILSSSMTCVPLQMEPIEEAVAKYFSWVMLSHRWESKEPLLHDIQDKAIYDLDPVGTTVKLQTFCKTVRDMGHRWAWSDTCCIDQNNHVELQRSVNSMFVWYRHSALTIIYLSDVPPSSKAGALANSTWNTRGWTIQEFLAPNVVLFYQADWTLYLDDRSPNHKESVGIMQELEEATGIDAEALVAFRPGMSVAREKLRWASSRVTTLQEDIAYSLFGIFGIHLPVIYGETKQNALGRLLQEIVAQSGDITALDWVGRSSEFNSCLPADIASYNSPPYSLPSLSEDQMQTSISSLRDAILVKLASTLYARLDNLNTPRFANRRLHLPCIAFPVTAIRRRRSQNGESCLTYEIKADGLQDILITTEDKLVQFSRARSTRQPFLLVRPWNRYDLELSDLSDEVQSADDDWSEPESPSNTLLSGCHGEVEPVDLELQSRSLRLIVRLGQRFGALLLAQQRGGEFKRIASDHNIIAQVRDVTSIHDMMDIRTLEIL</sequence>
<evidence type="ECO:0000259" key="4">
    <source>
        <dbReference type="Pfam" id="PF06985"/>
    </source>
</evidence>
<dbReference type="SUPFAM" id="SSF50978">
    <property type="entry name" value="WD40 repeat-like"/>
    <property type="match status" value="1"/>
</dbReference>
<dbReference type="InterPro" id="IPR011990">
    <property type="entry name" value="TPR-like_helical_dom_sf"/>
</dbReference>
<feature type="repeat" description="WD" evidence="3">
    <location>
        <begin position="82"/>
        <end position="123"/>
    </location>
</feature>
<keyword evidence="2" id="KW-0677">Repeat</keyword>
<dbReference type="Proteomes" id="UP000054485">
    <property type="component" value="Unassembled WGS sequence"/>
</dbReference>